<dbReference type="PANTHER" id="PTHR37166:SF1">
    <property type="entry name" value="PROTEIN FLAG"/>
    <property type="match status" value="1"/>
</dbReference>
<reference evidence="1 2" key="1">
    <citation type="submission" date="2019-03" db="EMBL/GenBank/DDBJ databases">
        <title>Complete genome sequence of Ferrigenium kumadai strain An22, a microaerophilic iron-oxidizing bacterium isolated from a paddy field soil.</title>
        <authorList>
            <person name="Watanabe T."/>
            <person name="Asakawa S."/>
        </authorList>
    </citation>
    <scope>NUCLEOTIDE SEQUENCE [LARGE SCALE GENOMIC DNA]</scope>
    <source>
        <strain evidence="1 2">An22</strain>
    </source>
</reference>
<dbReference type="Pfam" id="PF03646">
    <property type="entry name" value="FlaG"/>
    <property type="match status" value="1"/>
</dbReference>
<organism evidence="1 2">
    <name type="scientific">Ferrigenium kumadai</name>
    <dbReference type="NCBI Taxonomy" id="1682490"/>
    <lineage>
        <taxon>Bacteria</taxon>
        <taxon>Pseudomonadati</taxon>
        <taxon>Pseudomonadota</taxon>
        <taxon>Betaproteobacteria</taxon>
        <taxon>Nitrosomonadales</taxon>
        <taxon>Gallionellaceae</taxon>
        <taxon>Ferrigenium</taxon>
    </lineage>
</organism>
<dbReference type="KEGG" id="fku:FGKAn22_04800"/>
<dbReference type="PANTHER" id="PTHR37166">
    <property type="entry name" value="PROTEIN FLAG"/>
    <property type="match status" value="1"/>
</dbReference>
<name>A0AAN1SXS3_9PROT</name>
<protein>
    <submittedName>
        <fullName evidence="1">Flagellar protein</fullName>
    </submittedName>
</protein>
<gene>
    <name evidence="1" type="primary">flaG</name>
    <name evidence="1" type="ORF">FGKAn22_04800</name>
</gene>
<keyword evidence="2" id="KW-1185">Reference proteome</keyword>
<dbReference type="Proteomes" id="UP001319121">
    <property type="component" value="Chromosome"/>
</dbReference>
<dbReference type="InterPro" id="IPR005186">
    <property type="entry name" value="FlaG"/>
</dbReference>
<dbReference type="InterPro" id="IPR035924">
    <property type="entry name" value="FlaG-like_sf"/>
</dbReference>
<dbReference type="EMBL" id="AP019536">
    <property type="protein sequence ID" value="BBI98787.1"/>
    <property type="molecule type" value="Genomic_DNA"/>
</dbReference>
<dbReference type="Gene3D" id="3.30.160.170">
    <property type="entry name" value="FlaG-like"/>
    <property type="match status" value="1"/>
</dbReference>
<evidence type="ECO:0000313" key="1">
    <source>
        <dbReference type="EMBL" id="BBI98787.1"/>
    </source>
</evidence>
<keyword evidence="1" id="KW-0282">Flagellum</keyword>
<dbReference type="AlphaFoldDB" id="A0AAN1SXS3"/>
<sequence length="132" mass="13941">MLIQNVSNMAQAPQPARLASDGGPVAVVAAPSNVQTPPAVSLELPQTAVTPVADQQATAAQLQNVVDGINKALKQSNKNLEFSIDSDTNRSIVKLVDSETGDVIRQFPSEEALAISKSIDRIQQGLLLKQQA</sequence>
<proteinExistence type="predicted"/>
<accession>A0AAN1SXS3</accession>
<keyword evidence="1" id="KW-0969">Cilium</keyword>
<dbReference type="RefSeq" id="WP_212786401.1">
    <property type="nucleotide sequence ID" value="NZ_AP019536.1"/>
</dbReference>
<evidence type="ECO:0000313" key="2">
    <source>
        <dbReference type="Proteomes" id="UP001319121"/>
    </source>
</evidence>
<keyword evidence="1" id="KW-0966">Cell projection</keyword>
<dbReference type="SUPFAM" id="SSF160214">
    <property type="entry name" value="FlaG-like"/>
    <property type="match status" value="1"/>
</dbReference>